<evidence type="ECO:0000313" key="5">
    <source>
        <dbReference type="EMBL" id="JAQ16085.1"/>
    </source>
</evidence>
<proteinExistence type="predicted"/>
<evidence type="ECO:0000256" key="1">
    <source>
        <dbReference type="SAM" id="SignalP"/>
    </source>
</evidence>
<feature type="chain" id="PRO_5015034148" evidence="1">
    <location>
        <begin position="17"/>
        <end position="230"/>
    </location>
</feature>
<dbReference type="EMBL" id="GBHO01002139">
    <property type="protein sequence ID" value="JAG41465.1"/>
    <property type="molecule type" value="Transcribed_RNA"/>
</dbReference>
<gene>
    <name evidence="2" type="ORF">CM83_28831</name>
    <name evidence="4" type="ORF">g.40778</name>
    <name evidence="5" type="ORF">g.40779</name>
</gene>
<dbReference type="GO" id="GO:0008047">
    <property type="term" value="F:enzyme activator activity"/>
    <property type="evidence" value="ECO:0007669"/>
    <property type="project" value="InterPro"/>
</dbReference>
<feature type="signal peptide" evidence="1">
    <location>
        <begin position="1"/>
        <end position="16"/>
    </location>
</feature>
<dbReference type="EMBL" id="GBRD01005709">
    <property type="protein sequence ID" value="JAG60112.1"/>
    <property type="molecule type" value="Transcribed_RNA"/>
</dbReference>
<accession>A0A0A9ZH49</accession>
<dbReference type="GO" id="GO:0016042">
    <property type="term" value="P:lipid catabolic process"/>
    <property type="evidence" value="ECO:0007669"/>
    <property type="project" value="InterPro"/>
</dbReference>
<dbReference type="InterPro" id="IPR017915">
    <property type="entry name" value="Colipase_CS"/>
</dbReference>
<dbReference type="Gene3D" id="2.20.20.160">
    <property type="match status" value="1"/>
</dbReference>
<dbReference type="GO" id="GO:0005576">
    <property type="term" value="C:extracellular region"/>
    <property type="evidence" value="ECO:0007669"/>
    <property type="project" value="InterPro"/>
</dbReference>
<reference evidence="2" key="2">
    <citation type="submission" date="2014-07" db="EMBL/GenBank/DDBJ databases">
        <authorList>
            <person name="Hull J."/>
        </authorList>
    </citation>
    <scope>NUCLEOTIDE SEQUENCE</scope>
</reference>
<name>A0A0A9ZH49_LYGHE</name>
<evidence type="ECO:0000313" key="3">
    <source>
        <dbReference type="EMBL" id="JAG60112.1"/>
    </source>
</evidence>
<protein>
    <submittedName>
        <fullName evidence="2">Uncharacterized protein</fullName>
    </submittedName>
</protein>
<evidence type="ECO:0000313" key="4">
    <source>
        <dbReference type="EMBL" id="JAQ09346.1"/>
    </source>
</evidence>
<sequence length="230" mass="26763">MMRTLIFCAAIVLAKCISEKHTEVYSKLDQVVYIYQNNVKKDKDLEVCQPNAVCGVVNQRFWYPPYVQRYCRCSETPCPFSWSENDNRSIPLDNRSQLKTCDDTRNLQRCEANDVGLTVSEVMDPVSGQYFKSAKVLCFCDWPAYWKLDRREANATHTFNEYICSRLTRCKSGEFCGHMRADTYSTYYQCSCPRDHLCIKTDDVRRNVTEPLYNGPMLRAQCTPYHPNSV</sequence>
<reference evidence="4" key="4">
    <citation type="journal article" date="2016" name="Gigascience">
        <title>De novo construction of an expanded transcriptome assembly for the western tarnished plant bug, Lygus hesperus.</title>
        <authorList>
            <person name="Tassone E.E."/>
            <person name="Geib S.M."/>
            <person name="Hall B."/>
            <person name="Fabrick J.A."/>
            <person name="Brent C.S."/>
            <person name="Hull J.J."/>
        </authorList>
    </citation>
    <scope>NUCLEOTIDE SEQUENCE</scope>
</reference>
<dbReference type="EMBL" id="GDHC01002544">
    <property type="protein sequence ID" value="JAQ16085.1"/>
    <property type="molecule type" value="Transcribed_RNA"/>
</dbReference>
<dbReference type="GO" id="GO:0007586">
    <property type="term" value="P:digestion"/>
    <property type="evidence" value="ECO:0007669"/>
    <property type="project" value="InterPro"/>
</dbReference>
<reference evidence="3" key="3">
    <citation type="submission" date="2014-09" db="EMBL/GenBank/DDBJ databases">
        <authorList>
            <person name="Magalhaes I.L.F."/>
            <person name="Oliveira U."/>
            <person name="Santos F.R."/>
            <person name="Vidigal T.H.D.A."/>
            <person name="Brescovit A.D."/>
            <person name="Santos A.J."/>
        </authorList>
    </citation>
    <scope>NUCLEOTIDE SEQUENCE</scope>
</reference>
<dbReference type="PROSITE" id="PS00121">
    <property type="entry name" value="COLIPASE_1"/>
    <property type="match status" value="1"/>
</dbReference>
<dbReference type="EMBL" id="GDHC01009283">
    <property type="protein sequence ID" value="JAQ09346.1"/>
    <property type="molecule type" value="Transcribed_RNA"/>
</dbReference>
<keyword evidence="1" id="KW-0732">Signal</keyword>
<reference evidence="2" key="1">
    <citation type="journal article" date="2014" name="PLoS ONE">
        <title>Transcriptome-Based Identification of ABC Transporters in the Western Tarnished Plant Bug Lygus hesperus.</title>
        <authorList>
            <person name="Hull J.J."/>
            <person name="Chaney K."/>
            <person name="Geib S.M."/>
            <person name="Fabrick J.A."/>
            <person name="Brent C.S."/>
            <person name="Walsh D."/>
            <person name="Lavine L.C."/>
        </authorList>
    </citation>
    <scope>NUCLEOTIDE SEQUENCE</scope>
</reference>
<organism evidence="2">
    <name type="scientific">Lygus hesperus</name>
    <name type="common">Western plant bug</name>
    <dbReference type="NCBI Taxonomy" id="30085"/>
    <lineage>
        <taxon>Eukaryota</taxon>
        <taxon>Metazoa</taxon>
        <taxon>Ecdysozoa</taxon>
        <taxon>Arthropoda</taxon>
        <taxon>Hexapoda</taxon>
        <taxon>Insecta</taxon>
        <taxon>Pterygota</taxon>
        <taxon>Neoptera</taxon>
        <taxon>Paraneoptera</taxon>
        <taxon>Hemiptera</taxon>
        <taxon>Heteroptera</taxon>
        <taxon>Panheteroptera</taxon>
        <taxon>Cimicomorpha</taxon>
        <taxon>Miridae</taxon>
        <taxon>Mirini</taxon>
        <taxon>Lygus</taxon>
    </lineage>
</organism>
<dbReference type="AlphaFoldDB" id="A0A0A9ZH49"/>
<evidence type="ECO:0000313" key="2">
    <source>
        <dbReference type="EMBL" id="JAG41465.1"/>
    </source>
</evidence>